<evidence type="ECO:0000256" key="2">
    <source>
        <dbReference type="ARBA" id="ARBA00007117"/>
    </source>
</evidence>
<dbReference type="GO" id="GO:0035267">
    <property type="term" value="C:NuA4 histone acetyltransferase complex"/>
    <property type="evidence" value="ECO:0007669"/>
    <property type="project" value="TreeGrafter"/>
</dbReference>
<dbReference type="PANTHER" id="PTHR13581:SF5">
    <property type="entry name" value="MRG_MORF4L-BINDING PROTEIN"/>
    <property type="match status" value="1"/>
</dbReference>
<sequence length="277" mass="30471">MPPRKKARVSQATSPSNPKTPTPTTDARPDDAWTDEEEIGLFKGLMTWKPTGIHKHFRLLALHQFLLTNHYIHPGNPHTRPAGIWRKLHTLYDLNALDEREDARQLSDLSHEEGGADDGADDDDETDVYSEAENKIHRGEFELPEAEYGERMWRARFAEREESPGVLGEVNLAREAPVRFTPSVGVEVEGEGTPAVRARGGKAAGARRGRGAGKAGKQRRSARQAEAGGEEGNDREEESEEDEGKESEASGAPARSTRAGRGRGRGGARGRARGRRK</sequence>
<comment type="subcellular location">
    <subcellularLocation>
        <location evidence="1">Nucleus</location>
    </subcellularLocation>
</comment>
<dbReference type="AlphaFoldDB" id="A0A6G1LH61"/>
<dbReference type="GO" id="GO:0006325">
    <property type="term" value="P:chromatin organization"/>
    <property type="evidence" value="ECO:0007669"/>
    <property type="project" value="UniProtKB-KW"/>
</dbReference>
<dbReference type="OrthoDB" id="5595141at2759"/>
<dbReference type="Pfam" id="PF07904">
    <property type="entry name" value="Eaf7"/>
    <property type="match status" value="1"/>
</dbReference>
<evidence type="ECO:0000256" key="6">
    <source>
        <dbReference type="ARBA" id="ARBA00023242"/>
    </source>
</evidence>
<dbReference type="InterPro" id="IPR012423">
    <property type="entry name" value="Eaf7/MRGBP"/>
</dbReference>
<evidence type="ECO:0000256" key="4">
    <source>
        <dbReference type="ARBA" id="ARBA00023015"/>
    </source>
</evidence>
<feature type="compositionally biased region" description="Low complexity" evidence="8">
    <location>
        <begin position="13"/>
        <end position="26"/>
    </location>
</feature>
<keyword evidence="5" id="KW-0804">Transcription</keyword>
<comment type="similarity">
    <text evidence="2">Belongs to the EAF7 family.</text>
</comment>
<evidence type="ECO:0000313" key="9">
    <source>
        <dbReference type="EMBL" id="KAF2771909.1"/>
    </source>
</evidence>
<comment type="function">
    <text evidence="7">Component of the NuA4 histone acetyltransferase complex which is involved in transcriptional activation of selected genes principally by acetylation of nucleosomal histone H4 and H2A. The NuA4 complex is also involved in DNA repair.</text>
</comment>
<evidence type="ECO:0000256" key="3">
    <source>
        <dbReference type="ARBA" id="ARBA00022853"/>
    </source>
</evidence>
<organism evidence="9 10">
    <name type="scientific">Teratosphaeria nubilosa</name>
    <dbReference type="NCBI Taxonomy" id="161662"/>
    <lineage>
        <taxon>Eukaryota</taxon>
        <taxon>Fungi</taxon>
        <taxon>Dikarya</taxon>
        <taxon>Ascomycota</taxon>
        <taxon>Pezizomycotina</taxon>
        <taxon>Dothideomycetes</taxon>
        <taxon>Dothideomycetidae</taxon>
        <taxon>Mycosphaerellales</taxon>
        <taxon>Teratosphaeriaceae</taxon>
        <taxon>Teratosphaeria</taxon>
    </lineage>
</organism>
<evidence type="ECO:0000256" key="8">
    <source>
        <dbReference type="SAM" id="MobiDB-lite"/>
    </source>
</evidence>
<feature type="compositionally biased region" description="Basic residues" evidence="8">
    <location>
        <begin position="258"/>
        <end position="277"/>
    </location>
</feature>
<feature type="compositionally biased region" description="Acidic residues" evidence="8">
    <location>
        <begin position="115"/>
        <end position="126"/>
    </location>
</feature>
<reference evidence="9" key="1">
    <citation type="journal article" date="2020" name="Stud. Mycol.">
        <title>101 Dothideomycetes genomes: a test case for predicting lifestyles and emergence of pathogens.</title>
        <authorList>
            <person name="Haridas S."/>
            <person name="Albert R."/>
            <person name="Binder M."/>
            <person name="Bloem J."/>
            <person name="Labutti K."/>
            <person name="Salamov A."/>
            <person name="Andreopoulos B."/>
            <person name="Baker S."/>
            <person name="Barry K."/>
            <person name="Bills G."/>
            <person name="Bluhm B."/>
            <person name="Cannon C."/>
            <person name="Castanera R."/>
            <person name="Culley D."/>
            <person name="Daum C."/>
            <person name="Ezra D."/>
            <person name="Gonzalez J."/>
            <person name="Henrissat B."/>
            <person name="Kuo A."/>
            <person name="Liang C."/>
            <person name="Lipzen A."/>
            <person name="Lutzoni F."/>
            <person name="Magnuson J."/>
            <person name="Mondo S."/>
            <person name="Nolan M."/>
            <person name="Ohm R."/>
            <person name="Pangilinan J."/>
            <person name="Park H.-J."/>
            <person name="Ramirez L."/>
            <person name="Alfaro M."/>
            <person name="Sun H."/>
            <person name="Tritt A."/>
            <person name="Yoshinaga Y."/>
            <person name="Zwiers L.-H."/>
            <person name="Turgeon B."/>
            <person name="Goodwin S."/>
            <person name="Spatafora J."/>
            <person name="Crous P."/>
            <person name="Grigoriev I."/>
        </authorList>
    </citation>
    <scope>NUCLEOTIDE SEQUENCE</scope>
    <source>
        <strain evidence="9">CBS 116005</strain>
    </source>
</reference>
<keyword evidence="10" id="KW-1185">Reference proteome</keyword>
<accession>A0A6G1LH61</accession>
<dbReference type="PANTHER" id="PTHR13581">
    <property type="entry name" value="MRG-BINDING PROTEIN"/>
    <property type="match status" value="1"/>
</dbReference>
<gene>
    <name evidence="9" type="ORF">EJ03DRAFT_388013</name>
</gene>
<feature type="compositionally biased region" description="Acidic residues" evidence="8">
    <location>
        <begin position="228"/>
        <end position="245"/>
    </location>
</feature>
<keyword evidence="3" id="KW-0156">Chromatin regulator</keyword>
<feature type="region of interest" description="Disordered" evidence="8">
    <location>
        <begin position="185"/>
        <end position="277"/>
    </location>
</feature>
<evidence type="ECO:0000256" key="7">
    <source>
        <dbReference type="ARBA" id="ARBA00025178"/>
    </source>
</evidence>
<name>A0A6G1LH61_9PEZI</name>
<dbReference type="Proteomes" id="UP000799436">
    <property type="component" value="Unassembled WGS sequence"/>
</dbReference>
<dbReference type="GO" id="GO:0006357">
    <property type="term" value="P:regulation of transcription by RNA polymerase II"/>
    <property type="evidence" value="ECO:0007669"/>
    <property type="project" value="TreeGrafter"/>
</dbReference>
<evidence type="ECO:0000256" key="1">
    <source>
        <dbReference type="ARBA" id="ARBA00004123"/>
    </source>
</evidence>
<feature type="compositionally biased region" description="Basic residues" evidence="8">
    <location>
        <begin position="205"/>
        <end position="222"/>
    </location>
</feature>
<keyword evidence="6" id="KW-0539">Nucleus</keyword>
<dbReference type="GO" id="GO:0005634">
    <property type="term" value="C:nucleus"/>
    <property type="evidence" value="ECO:0007669"/>
    <property type="project" value="UniProtKB-SubCell"/>
</dbReference>
<evidence type="ECO:0000313" key="10">
    <source>
        <dbReference type="Proteomes" id="UP000799436"/>
    </source>
</evidence>
<feature type="region of interest" description="Disordered" evidence="8">
    <location>
        <begin position="1"/>
        <end position="32"/>
    </location>
</feature>
<proteinExistence type="inferred from homology"/>
<feature type="region of interest" description="Disordered" evidence="8">
    <location>
        <begin position="104"/>
        <end position="126"/>
    </location>
</feature>
<dbReference type="EMBL" id="ML995817">
    <property type="protein sequence ID" value="KAF2771909.1"/>
    <property type="molecule type" value="Genomic_DNA"/>
</dbReference>
<feature type="compositionally biased region" description="Basic and acidic residues" evidence="8">
    <location>
        <begin position="104"/>
        <end position="114"/>
    </location>
</feature>
<evidence type="ECO:0000256" key="5">
    <source>
        <dbReference type="ARBA" id="ARBA00023163"/>
    </source>
</evidence>
<protein>
    <submittedName>
        <fullName evidence="9">CT20-domain-containing protein</fullName>
    </submittedName>
</protein>
<keyword evidence="4" id="KW-0805">Transcription regulation</keyword>